<dbReference type="Gene3D" id="3.20.80.10">
    <property type="entry name" value="Regulatory factor, effector binding domain"/>
    <property type="match status" value="1"/>
</dbReference>
<dbReference type="Pfam" id="PF04832">
    <property type="entry name" value="SOUL"/>
    <property type="match status" value="1"/>
</dbReference>
<dbReference type="OrthoDB" id="511660at2759"/>
<dbReference type="PANTHER" id="PTHR11220">
    <property type="entry name" value="HEME-BINDING PROTEIN-RELATED"/>
    <property type="match status" value="1"/>
</dbReference>
<evidence type="ECO:0008006" key="4">
    <source>
        <dbReference type="Google" id="ProtNLM"/>
    </source>
</evidence>
<evidence type="ECO:0000256" key="1">
    <source>
        <dbReference type="ARBA" id="ARBA00009817"/>
    </source>
</evidence>
<comment type="caution">
    <text evidence="2">The sequence shown here is derived from an EMBL/GenBank/DDBJ whole genome shotgun (WGS) entry which is preliminary data.</text>
</comment>
<dbReference type="PANTHER" id="PTHR11220:SF58">
    <property type="entry name" value="SOUL HEME-BINDING FAMILY PROTEIN"/>
    <property type="match status" value="1"/>
</dbReference>
<dbReference type="Proteomes" id="UP000650467">
    <property type="component" value="Unassembled WGS sequence"/>
</dbReference>
<accession>A0A835SQK4</accession>
<evidence type="ECO:0000313" key="3">
    <source>
        <dbReference type="Proteomes" id="UP000650467"/>
    </source>
</evidence>
<proteinExistence type="inferred from homology"/>
<dbReference type="SUPFAM" id="SSF55136">
    <property type="entry name" value="Probable bacterial effector-binding domain"/>
    <property type="match status" value="1"/>
</dbReference>
<dbReference type="EMBL" id="JAEHOC010000030">
    <property type="protein sequence ID" value="KAG2429512.1"/>
    <property type="molecule type" value="Genomic_DNA"/>
</dbReference>
<evidence type="ECO:0000313" key="2">
    <source>
        <dbReference type="EMBL" id="KAG2429512.1"/>
    </source>
</evidence>
<dbReference type="AlphaFoldDB" id="A0A835SQK4"/>
<keyword evidence="3" id="KW-1185">Reference proteome</keyword>
<name>A0A835SQK4_CHLIN</name>
<comment type="similarity">
    <text evidence="1">Belongs to the HEBP family.</text>
</comment>
<protein>
    <recommendedName>
        <fullName evidence="4">SOUL heme-binding protein</fullName>
    </recommendedName>
</protein>
<dbReference type="InterPro" id="IPR011256">
    <property type="entry name" value="Reg_factor_effector_dom_sf"/>
</dbReference>
<dbReference type="InterPro" id="IPR006917">
    <property type="entry name" value="SOUL_heme-bd"/>
</dbReference>
<organism evidence="2 3">
    <name type="scientific">Chlamydomonas incerta</name>
    <dbReference type="NCBI Taxonomy" id="51695"/>
    <lineage>
        <taxon>Eukaryota</taxon>
        <taxon>Viridiplantae</taxon>
        <taxon>Chlorophyta</taxon>
        <taxon>core chlorophytes</taxon>
        <taxon>Chlorophyceae</taxon>
        <taxon>CS clade</taxon>
        <taxon>Chlamydomonadales</taxon>
        <taxon>Chlamydomonadaceae</taxon>
        <taxon>Chlamydomonas</taxon>
    </lineage>
</organism>
<reference evidence="2" key="1">
    <citation type="journal article" date="2020" name="bioRxiv">
        <title>Comparative genomics of Chlamydomonas.</title>
        <authorList>
            <person name="Craig R.J."/>
            <person name="Hasan A.R."/>
            <person name="Ness R.W."/>
            <person name="Keightley P.D."/>
        </authorList>
    </citation>
    <scope>NUCLEOTIDE SEQUENCE</scope>
    <source>
        <strain evidence="2">SAG 7.73</strain>
    </source>
</reference>
<sequence length="192" mass="20808">MMLPNSNEADPIFPPYTVLSKNADYALRLYDVFPVVEMDYARREEGYAALGAYFDGANGAAERFAYSQPVVMEYLPDGRKVMQMYVGARRGQEAAAAAGAKPPAVSSLPAPTERGVRLNVSGGELVAVAQFDGFITPTTAEAVRQRLLACLARDGLKTADTDGEGGRFRCSQYGAVYQLGPRLNEMVLQIKL</sequence>
<gene>
    <name evidence="2" type="ORF">HXX76_010747</name>
</gene>